<dbReference type="GO" id="GO:0046872">
    <property type="term" value="F:metal ion binding"/>
    <property type="evidence" value="ECO:0007669"/>
    <property type="project" value="UniProtKB-KW"/>
</dbReference>
<gene>
    <name evidence="7" type="ORF">ATO8_12451</name>
</gene>
<dbReference type="RefSeq" id="WP_043844845.1">
    <property type="nucleotide sequence ID" value="NZ_AQQW01000007.1"/>
</dbReference>
<feature type="domain" description="Cytochrome c" evidence="6">
    <location>
        <begin position="21"/>
        <end position="135"/>
    </location>
</feature>
<dbReference type="AlphaFoldDB" id="W4HJR3"/>
<dbReference type="InterPro" id="IPR009056">
    <property type="entry name" value="Cyt_c-like_dom"/>
</dbReference>
<dbReference type="GO" id="GO:0020037">
    <property type="term" value="F:heme binding"/>
    <property type="evidence" value="ECO:0007669"/>
    <property type="project" value="InterPro"/>
</dbReference>
<dbReference type="GO" id="GO:0009055">
    <property type="term" value="F:electron transfer activity"/>
    <property type="evidence" value="ECO:0007669"/>
    <property type="project" value="InterPro"/>
</dbReference>
<dbReference type="Proteomes" id="UP000019063">
    <property type="component" value="Unassembled WGS sequence"/>
</dbReference>
<keyword evidence="1 4" id="KW-0349">Heme</keyword>
<organism evidence="7 8">
    <name type="scientific">Roseivivax marinus</name>
    <dbReference type="NCBI Taxonomy" id="1379903"/>
    <lineage>
        <taxon>Bacteria</taxon>
        <taxon>Pseudomonadati</taxon>
        <taxon>Pseudomonadota</taxon>
        <taxon>Alphaproteobacteria</taxon>
        <taxon>Rhodobacterales</taxon>
        <taxon>Roseobacteraceae</taxon>
        <taxon>Roseivivax</taxon>
    </lineage>
</organism>
<evidence type="ECO:0000256" key="4">
    <source>
        <dbReference type="PROSITE-ProRule" id="PRU00433"/>
    </source>
</evidence>
<feature type="signal peptide" evidence="5">
    <location>
        <begin position="1"/>
        <end position="20"/>
    </location>
</feature>
<comment type="caution">
    <text evidence="7">The sequence shown here is derived from an EMBL/GenBank/DDBJ whole genome shotgun (WGS) entry which is preliminary data.</text>
</comment>
<name>W4HJR3_9RHOB</name>
<dbReference type="InterPro" id="IPR036909">
    <property type="entry name" value="Cyt_c-like_dom_sf"/>
</dbReference>
<evidence type="ECO:0000256" key="1">
    <source>
        <dbReference type="ARBA" id="ARBA00022617"/>
    </source>
</evidence>
<evidence type="ECO:0000313" key="7">
    <source>
        <dbReference type="EMBL" id="ETW12361.1"/>
    </source>
</evidence>
<feature type="chain" id="PRO_5004843148" evidence="5">
    <location>
        <begin position="21"/>
        <end position="136"/>
    </location>
</feature>
<dbReference type="Gene3D" id="1.10.760.10">
    <property type="entry name" value="Cytochrome c-like domain"/>
    <property type="match status" value="1"/>
</dbReference>
<proteinExistence type="predicted"/>
<sequence length="136" mass="14563">MRRILTTLVLTFSAGLPVAAQDAGRGAALFGQCVACHSVVTPDGTVLRGGSRVGPNLYGVAGRRAGGDPGFDYSPWLREAGRTGLKWTPETFAAYLRNPTAFTKDWLGDDSARARMAFRLESGAGDILAYLRSLER</sequence>
<dbReference type="EMBL" id="AQQW01000007">
    <property type="protein sequence ID" value="ETW12361.1"/>
    <property type="molecule type" value="Genomic_DNA"/>
</dbReference>
<accession>W4HJR3</accession>
<reference evidence="7 8" key="1">
    <citation type="journal article" date="2014" name="Antonie Van Leeuwenhoek">
        <title>Roseivivax atlanticus sp. nov., isolated from surface seawater of the Atlantic Ocean.</title>
        <authorList>
            <person name="Li G."/>
            <person name="Lai Q."/>
            <person name="Liu X."/>
            <person name="Sun F."/>
            <person name="Shao Z."/>
        </authorList>
    </citation>
    <scope>NUCLEOTIDE SEQUENCE [LARGE SCALE GENOMIC DNA]</scope>
    <source>
        <strain evidence="7 8">22II-s10s</strain>
    </source>
</reference>
<dbReference type="SUPFAM" id="SSF46626">
    <property type="entry name" value="Cytochrome c"/>
    <property type="match status" value="1"/>
</dbReference>
<protein>
    <submittedName>
        <fullName evidence="7">Cytochrome c-551 (Precursor)</fullName>
    </submittedName>
</protein>
<keyword evidence="8" id="KW-1185">Reference proteome</keyword>
<evidence type="ECO:0000256" key="2">
    <source>
        <dbReference type="ARBA" id="ARBA00022723"/>
    </source>
</evidence>
<dbReference type="STRING" id="1379903.ATO8_12451"/>
<keyword evidence="3 4" id="KW-0408">Iron</keyword>
<keyword evidence="2 4" id="KW-0479">Metal-binding</keyword>
<keyword evidence="5" id="KW-0732">Signal</keyword>
<dbReference type="PROSITE" id="PS51007">
    <property type="entry name" value="CYTC"/>
    <property type="match status" value="1"/>
</dbReference>
<evidence type="ECO:0000256" key="5">
    <source>
        <dbReference type="SAM" id="SignalP"/>
    </source>
</evidence>
<evidence type="ECO:0000313" key="8">
    <source>
        <dbReference type="Proteomes" id="UP000019063"/>
    </source>
</evidence>
<dbReference type="eggNOG" id="COG3474">
    <property type="taxonomic scope" value="Bacteria"/>
</dbReference>
<evidence type="ECO:0000259" key="6">
    <source>
        <dbReference type="PROSITE" id="PS51007"/>
    </source>
</evidence>
<evidence type="ECO:0000256" key="3">
    <source>
        <dbReference type="ARBA" id="ARBA00023004"/>
    </source>
</evidence>